<organism evidence="4 5">
    <name type="scientific">Araneus ventricosus</name>
    <name type="common">Orbweaver spider</name>
    <name type="synonym">Epeira ventricosa</name>
    <dbReference type="NCBI Taxonomy" id="182803"/>
    <lineage>
        <taxon>Eukaryota</taxon>
        <taxon>Metazoa</taxon>
        <taxon>Ecdysozoa</taxon>
        <taxon>Arthropoda</taxon>
        <taxon>Chelicerata</taxon>
        <taxon>Arachnida</taxon>
        <taxon>Araneae</taxon>
        <taxon>Araneomorphae</taxon>
        <taxon>Entelegynae</taxon>
        <taxon>Araneoidea</taxon>
        <taxon>Araneidae</taxon>
        <taxon>Araneus</taxon>
    </lineage>
</organism>
<dbReference type="Pfam" id="PF20500">
    <property type="entry name" value="DNA-PKcs_N"/>
    <property type="match status" value="1"/>
</dbReference>
<dbReference type="GO" id="GO:0006302">
    <property type="term" value="P:double-strand break repair"/>
    <property type="evidence" value="ECO:0007669"/>
    <property type="project" value="TreeGrafter"/>
</dbReference>
<dbReference type="GO" id="GO:0004674">
    <property type="term" value="F:protein serine/threonine kinase activity"/>
    <property type="evidence" value="ECO:0007669"/>
    <property type="project" value="TreeGrafter"/>
</dbReference>
<protein>
    <submittedName>
        <fullName evidence="4">DNA-dependent protein kinase catalytic subunit</fullName>
    </submittedName>
</protein>
<gene>
    <name evidence="4" type="primary">PRKDC_0</name>
    <name evidence="4" type="ORF">AVEN_30994_1</name>
</gene>
<accession>A0A4Y2KNI9</accession>
<dbReference type="InterPro" id="IPR046804">
    <property type="entry name" value="DNA-PKcs_N"/>
</dbReference>
<dbReference type="PANTHER" id="PTHR11139:SF68">
    <property type="entry name" value="DNA-DEPENDENT PROTEIN KINASE CATALYTIC SUBUNIT"/>
    <property type="match status" value="1"/>
</dbReference>
<evidence type="ECO:0000259" key="2">
    <source>
        <dbReference type="Pfam" id="PF20500"/>
    </source>
</evidence>
<proteinExistence type="predicted"/>
<name>A0A4Y2KNI9_ARAVE</name>
<dbReference type="EMBL" id="BGPR01004773">
    <property type="protein sequence ID" value="GBN03187.1"/>
    <property type="molecule type" value="Genomic_DNA"/>
</dbReference>
<dbReference type="InterPro" id="IPR016024">
    <property type="entry name" value="ARM-type_fold"/>
</dbReference>
<dbReference type="SUPFAM" id="SSF48371">
    <property type="entry name" value="ARM repeat"/>
    <property type="match status" value="1"/>
</dbReference>
<dbReference type="InterPro" id="IPR046803">
    <property type="entry name" value="DNAPKcs_CC1-2"/>
</dbReference>
<feature type="domain" description="DNA-dependent protein kinase catalytic subunit CC1/2" evidence="3">
    <location>
        <begin position="559"/>
        <end position="858"/>
    </location>
</feature>
<dbReference type="PANTHER" id="PTHR11139">
    <property type="entry name" value="ATAXIA TELANGIECTASIA MUTATED ATM -RELATED"/>
    <property type="match status" value="1"/>
</dbReference>
<keyword evidence="4" id="KW-0418">Kinase</keyword>
<reference evidence="4 5" key="1">
    <citation type="journal article" date="2019" name="Sci. Rep.">
        <title>Orb-weaving spider Araneus ventricosus genome elucidates the spidroin gene catalogue.</title>
        <authorList>
            <person name="Kono N."/>
            <person name="Nakamura H."/>
            <person name="Ohtoshi R."/>
            <person name="Moran D.A.P."/>
            <person name="Shinohara A."/>
            <person name="Yoshida Y."/>
            <person name="Fujiwara M."/>
            <person name="Mori M."/>
            <person name="Tomita M."/>
            <person name="Arakawa K."/>
        </authorList>
    </citation>
    <scope>NUCLEOTIDE SEQUENCE [LARGE SCALE GENOMIC DNA]</scope>
</reference>
<sequence length="858" mass="98422">DNTDIDGRILDLSSYLEALSSIISVTEHLSENVIVSLEKLTVFQIDKFPKVPSRVHFIVPKVVIRILLSVQPKRELFLNFLAQVVYQGLVKTCSHPIVAEAEALKDKTSVNEQQIQKEMELESSLKIVTYKDYIYLWKSVLNVVQLKELNPLGITLEQRQSLMETVYDELIRSSLVLVSKLDLNLTQPPTKSQDDENKEEISSDPLHGVQPNNMTDYYIFINLVDFLRDLLNDTCTELFPKWVFIFGKEIIFLSTRHPYHSGFYKLISLTLSICSKIGFFKEFACRNENFSIKTENVSEEKWRSFQLFSKFVSEVAVRQQQFKDELLAACLGVLLNLPIEIVLHQINVLIPCLESALKLGVSYLPLASAAVSALERWSDNIPLDIMKPHFSQLLPYLNCYLLASTIQDDTLVSNAKMKKNNLKAAHKMSTKSVRRSNQSALDAVLDDPALLKIQQRIVSFLGRLGEHNVALLENAYEKLDEVAIAWDSHYRNHLKYSVPFQDMKPDIYFDDFLPRIMEIAIKSSVRQAKVAACEALHSLVLFMVGRGSLLPDDLQTKYSMEAIYKKLFPGLLELACDVEQVTKQLFQPLVFQIIHWFTCNRVSKSPETSVILLCLWDGVTNNQNAALRDFSALGLREFFLWSIKQSSSDKQKQTENFLSKLHSFSLHPNAFKRMGAALTFNNIYRIFREEEPLVKKFTIQLLVQFVDSLAIAHTDDVSLGTQKQCIIALDHIQRIIVNKQKLFLKTDESRKKPECLEEATLQCTVLWLLRQCGCIQIECRHKCMELVEKLAPFIPGFKSASSYLLTYNNLGKNIFEDVFENVLKKFSNSGLHNQMSFKCICFWLEALQTSMDCYQWVF</sequence>
<keyword evidence="5" id="KW-1185">Reference proteome</keyword>
<comment type="caution">
    <text evidence="4">The sequence shown here is derived from an EMBL/GenBank/DDBJ whole genome shotgun (WGS) entry which is preliminary data.</text>
</comment>
<feature type="compositionally biased region" description="Basic and acidic residues" evidence="1">
    <location>
        <begin position="192"/>
        <end position="201"/>
    </location>
</feature>
<evidence type="ECO:0000256" key="1">
    <source>
        <dbReference type="SAM" id="MobiDB-lite"/>
    </source>
</evidence>
<dbReference type="Proteomes" id="UP000499080">
    <property type="component" value="Unassembled WGS sequence"/>
</dbReference>
<evidence type="ECO:0000313" key="5">
    <source>
        <dbReference type="Proteomes" id="UP000499080"/>
    </source>
</evidence>
<dbReference type="AlphaFoldDB" id="A0A4Y2KNI9"/>
<keyword evidence="4" id="KW-0808">Transferase</keyword>
<evidence type="ECO:0000259" key="3">
    <source>
        <dbReference type="Pfam" id="PF20502"/>
    </source>
</evidence>
<dbReference type="InterPro" id="IPR050517">
    <property type="entry name" value="DDR_Repair_Kinase"/>
</dbReference>
<dbReference type="GO" id="GO:0005634">
    <property type="term" value="C:nucleus"/>
    <property type="evidence" value="ECO:0007669"/>
    <property type="project" value="TreeGrafter"/>
</dbReference>
<dbReference type="OrthoDB" id="6426014at2759"/>
<dbReference type="GO" id="GO:0000723">
    <property type="term" value="P:telomere maintenance"/>
    <property type="evidence" value="ECO:0007669"/>
    <property type="project" value="TreeGrafter"/>
</dbReference>
<feature type="non-terminal residue" evidence="4">
    <location>
        <position position="1"/>
    </location>
</feature>
<feature type="domain" description="DNA-PKcs N-terminal" evidence="2">
    <location>
        <begin position="4"/>
        <end position="464"/>
    </location>
</feature>
<feature type="region of interest" description="Disordered" evidence="1">
    <location>
        <begin position="187"/>
        <end position="208"/>
    </location>
</feature>
<dbReference type="Pfam" id="PF20502">
    <property type="entry name" value="DNAPKcs_CC1-2"/>
    <property type="match status" value="1"/>
</dbReference>
<evidence type="ECO:0000313" key="4">
    <source>
        <dbReference type="EMBL" id="GBN03187.1"/>
    </source>
</evidence>